<protein>
    <submittedName>
        <fullName evidence="1">Ribonuclease H2 subunit B</fullName>
    </submittedName>
</protein>
<evidence type="ECO:0000313" key="2">
    <source>
        <dbReference type="Proteomes" id="UP001163105"/>
    </source>
</evidence>
<dbReference type="AlphaFoldDB" id="A0AB34FF68"/>
<sequence length="407" mass="46121">MSLSDTPPFPFLKLPIELRQMVLDHLFIDDPKQLLSFRATCRPLDQLCVNKYASYLINADYDLMLTRANLKFLTNISKKDKFRLKCQLKEERYRRHLSEQEKFIRSSDPVDVLSEALKGLDNCSSVVFTDKSQKSEEVLRRPAGLTELESDIGVNLRWTLTYGEDDKSKTSGSEDFFKAALKIVLLAMARSGRIIDDIDICVSPPFSEEYDPIRPSFLRFPQYERLFQERLRGLESLAMVLDSSTVRSLGAPAPDLESINPVQDDSTAQDVLDFLKIWPNLLSLSIKFNGYSDDDGRLFPELAASLHHPNLVELAVYGATITWNELNTIVQKHGALKRLDLREVIFKDFDDTDLRTLSLAAGRSLTFDLACIGDNNEGDYQYDPFNTESGPGRFTIYGESSLDSAVT</sequence>
<dbReference type="SUPFAM" id="SSF52047">
    <property type="entry name" value="RNI-like"/>
    <property type="match status" value="1"/>
</dbReference>
<dbReference type="SUPFAM" id="SSF81383">
    <property type="entry name" value="F-box domain"/>
    <property type="match status" value="1"/>
</dbReference>
<name>A0AB34FF68_9HYPO</name>
<gene>
    <name evidence="1" type="ORF">O9K51_09733</name>
</gene>
<accession>A0AB34FF68</accession>
<dbReference type="InterPro" id="IPR036047">
    <property type="entry name" value="F-box-like_dom_sf"/>
</dbReference>
<dbReference type="InterPro" id="IPR032675">
    <property type="entry name" value="LRR_dom_sf"/>
</dbReference>
<evidence type="ECO:0000313" key="1">
    <source>
        <dbReference type="EMBL" id="KAJ6437905.1"/>
    </source>
</evidence>
<dbReference type="EMBL" id="JAQHRD010000010">
    <property type="protein sequence ID" value="KAJ6437905.1"/>
    <property type="molecule type" value="Genomic_DNA"/>
</dbReference>
<keyword evidence="2" id="KW-1185">Reference proteome</keyword>
<reference evidence="1" key="1">
    <citation type="submission" date="2023-01" db="EMBL/GenBank/DDBJ databases">
        <title>The growth and conidiation of Purpureocillium lavendulum are regulated by nitrogen source and histone H3K14 acetylation.</title>
        <authorList>
            <person name="Tang P."/>
            <person name="Han J."/>
            <person name="Zhang C."/>
            <person name="Tang P."/>
            <person name="Qi F."/>
            <person name="Zhang K."/>
            <person name="Liang L."/>
        </authorList>
    </citation>
    <scope>NUCLEOTIDE SEQUENCE</scope>
    <source>
        <strain evidence="1">YMF1.00683</strain>
    </source>
</reference>
<dbReference type="Proteomes" id="UP001163105">
    <property type="component" value="Unassembled WGS sequence"/>
</dbReference>
<comment type="caution">
    <text evidence="1">The sequence shown here is derived from an EMBL/GenBank/DDBJ whole genome shotgun (WGS) entry which is preliminary data.</text>
</comment>
<organism evidence="1 2">
    <name type="scientific">Purpureocillium lavendulum</name>
    <dbReference type="NCBI Taxonomy" id="1247861"/>
    <lineage>
        <taxon>Eukaryota</taxon>
        <taxon>Fungi</taxon>
        <taxon>Dikarya</taxon>
        <taxon>Ascomycota</taxon>
        <taxon>Pezizomycotina</taxon>
        <taxon>Sordariomycetes</taxon>
        <taxon>Hypocreomycetidae</taxon>
        <taxon>Hypocreales</taxon>
        <taxon>Ophiocordycipitaceae</taxon>
        <taxon>Purpureocillium</taxon>
    </lineage>
</organism>
<dbReference type="Gene3D" id="3.80.10.10">
    <property type="entry name" value="Ribonuclease Inhibitor"/>
    <property type="match status" value="1"/>
</dbReference>
<proteinExistence type="predicted"/>